<dbReference type="EMBL" id="JAQMWT010000055">
    <property type="protein sequence ID" value="KAJ8612247.1"/>
    <property type="molecule type" value="Genomic_DNA"/>
</dbReference>
<dbReference type="Pfam" id="PF13589">
    <property type="entry name" value="HATPase_c_3"/>
    <property type="match status" value="1"/>
</dbReference>
<dbReference type="InterPro" id="IPR036277">
    <property type="entry name" value="SMC_hinge_sf"/>
</dbReference>
<evidence type="ECO:0000313" key="4">
    <source>
        <dbReference type="Proteomes" id="UP001230188"/>
    </source>
</evidence>
<dbReference type="Proteomes" id="UP001230188">
    <property type="component" value="Unassembled WGS sequence"/>
</dbReference>
<feature type="region of interest" description="Disordered" evidence="2">
    <location>
        <begin position="2132"/>
        <end position="2168"/>
    </location>
</feature>
<evidence type="ECO:0000313" key="3">
    <source>
        <dbReference type="EMBL" id="KAJ8612247.1"/>
    </source>
</evidence>
<feature type="compositionally biased region" description="Basic and acidic residues" evidence="2">
    <location>
        <begin position="2132"/>
        <end position="2161"/>
    </location>
</feature>
<protein>
    <submittedName>
        <fullName evidence="3">Uncharacterized protein</fullName>
    </submittedName>
</protein>
<feature type="coiled-coil region" evidence="1">
    <location>
        <begin position="1782"/>
        <end position="1809"/>
    </location>
</feature>
<comment type="caution">
    <text evidence="3">The sequence shown here is derived from an EMBL/GenBank/DDBJ whole genome shotgun (WGS) entry which is preliminary data.</text>
</comment>
<accession>A0AAD7UM23</accession>
<feature type="compositionally biased region" description="Basic residues" evidence="2">
    <location>
        <begin position="779"/>
        <end position="788"/>
    </location>
</feature>
<name>A0AAD7UM23_9STRA</name>
<dbReference type="GO" id="GO:0005524">
    <property type="term" value="F:ATP binding"/>
    <property type="evidence" value="ECO:0007669"/>
    <property type="project" value="InterPro"/>
</dbReference>
<proteinExistence type="predicted"/>
<feature type="compositionally biased region" description="Basic and acidic residues" evidence="2">
    <location>
        <begin position="763"/>
        <end position="778"/>
    </location>
</feature>
<dbReference type="PANTHER" id="PTHR22640">
    <property type="entry name" value="STRUCTURAL MAINTENANCE OF CHROMOSOMES FLEXIBLE HINGE DOMAIN-CONTAINING PROTEIN 1"/>
    <property type="match status" value="1"/>
</dbReference>
<dbReference type="InterPro" id="IPR038892">
    <property type="entry name" value="SMCHD1"/>
</dbReference>
<dbReference type="GO" id="GO:0006302">
    <property type="term" value="P:double-strand break repair"/>
    <property type="evidence" value="ECO:0007669"/>
    <property type="project" value="InterPro"/>
</dbReference>
<keyword evidence="4" id="KW-1185">Reference proteome</keyword>
<evidence type="ECO:0000256" key="1">
    <source>
        <dbReference type="SAM" id="Coils"/>
    </source>
</evidence>
<dbReference type="SUPFAM" id="SSF75553">
    <property type="entry name" value="Smc hinge domain"/>
    <property type="match status" value="1"/>
</dbReference>
<dbReference type="PANTHER" id="PTHR22640:SF2">
    <property type="entry name" value="STRUCTURAL MAINTENANCE OF CHROMOSOMES FLEXIBLE HINGE DOMAIN-CONTAINING PROTEIN 1"/>
    <property type="match status" value="1"/>
</dbReference>
<gene>
    <name evidence="3" type="ORF">CTAYLR_002889</name>
</gene>
<evidence type="ECO:0000256" key="2">
    <source>
        <dbReference type="SAM" id="MobiDB-lite"/>
    </source>
</evidence>
<dbReference type="GO" id="GO:0005694">
    <property type="term" value="C:chromosome"/>
    <property type="evidence" value="ECO:0007669"/>
    <property type="project" value="InterPro"/>
</dbReference>
<keyword evidence="1" id="KW-0175">Coiled coil</keyword>
<sequence>MACRHGRESVSRRRVRVRPKRLIRGGGGGEEVFEVEDGESYDEFVIRACGRFGIPFQEGVSLFTHSGYRYDGGSFKEIEFALLGRSEEEVEGIVRQEVDSAPASGVLYDRVQFIDGRKQGFLSHIEFVSNSIRAVKGTASKTIKICHVYARGEFSYFVFLDHGAGMTPETLTRWSKLADRDEKVFGKAVDREGEETLGIDSFADGELGFFGRGGKAAGFSAGESICAVSRPQKSDMVHFMRVDKKRAMEREARGEEWSRNEILSWSKREPEKVLDRFEKCPPALKGLLARELAENPPDSFACFVVGDSIYEGVRREMALSPNDVRPFLLAAEEVSRNFAVYLEPEYNCLKFTPEIVCELCFEQKEPFRVYLNNTNNNVDDADSVYETGRVCGGGGGGGALNRRREVRLDPLRSLTRQLRKISRRDTAAPWFDFSFQFQKNGRVHDLGTIHARLFFLPWRQGRELTCWSDGEEMPIRTAWTKFSSTGGLERRFQCYWKGQLLYDYAVDTLEFIKQHEKKSKQRLSSIAGILQFGANAHVDPLKSKFGEGVTKLLAGEDPDASIAVSDHSKWSHVYFFPAASLEQGKKKTSSSFSSSSEDKIKSSRIGPSFSRWLKEVSRAYDESVVLSGRESTTTFRTASLGHRRYSVGDRVVVKEKVRLSSNEGRRGDSMISFVAKISAILPPDDETTENNNSCFRNCVMHVEREPATLFRDTNNRAVSIFKIDPLADAKKAIDKILERAPSRLRVVARFEEEEEEDEVQTPPRREKGSSAKSPPERPPRRRRRRRRKDSTAEEEEEEDGIASLRWKAGQTRASLEVSILDGDANRMLGWCFRPQQVTAFNPVLTVGEKEFPWRPYALANGCQDPTEQAAVFGYSSRWIEERVLEGGKVGTYELAFGLRGDVWSTPPHGVAPKKVKIECVPGDPREIRDAYFVLNGRRVEEARRGDAISLKYVWVDECGNPTTQDGRRVALRPRSWLVGVSPNGQMNLRIPKKKGEDGVVLSSSSGEVRVPLRILPPKAAGFCLLESTPPAEMENRTEVDLVLQLVDAEGEPVERDDELSRYVVVTADSCLGSELELGLDDEGIARGRFRVDLANPSAGSKKIAVRVACFSAARAASFSETLFEVNVIPSTRPRRIALDDDDGDDLGLNNHHHHHLLPMVLEIPAASTKELRVRRLDDAGRDVVASTTATITATRDEEEPVVIARDEKLIVEAPQTGTAVYEISDSETGSKLALEVRATALAHAAWRVEKGPNVYVCNTPLDAHGLFAVPIDEFGNAATALAAPRLKILVAEEGDDDDDDSCFFSTTTTTGILNEKPRLIELVWSPGDESFTTTASIVGPKGRVHLELLGENEKLEYKMREGVLDARTELTLSRSVDARGLYKSVVVRAADLGGNILAVSPRDAFVRLIKTGEGAFYDDASGGGLLPEVRGSRWNRSERGFELDDFWVWGPYGDTFSAKAELVRSTDRRSLSVADRRRRCVQEEEVVCSSDVVPAFAMMDTPAPVELKVVVLTGVVVVAGMAVQRFRVLEVDEAREEAPCAPRERNITVTSPPSCVEVRARVADDGVVEVGEVLDDGSSSSSLGPLRVAGSYDVAVSSDGRGPAAEPLEVSHSFEVVPSRASHLAVLAKNSRNSFEKSLELPCVLVDDDLERFEVEQFEVLGCDEFGNPARDTGLDLDATLAISSKDEPNLGVSWELGTSSGTLRRGVPSKQRVLSSDDGKWRGKLFVVRASNNDKDSELVVEGVAELTVAFRLRDSEDDDYSAAAEVRFKVCDPRSRVWRRVALEEELSAERRELKKMEQAAERTRKDIDRVVKWVGDHKERLRELAPDCCCVEDDDDHNSLEANGRRVKTKLVDLDRRAGPTRADEWRRDQRLNNNQDAVVGFVKELFVVENDRLADLLSWHLGDRVLETLVTKTSKAATDLMNRRYQTKPVDRYRGSSDNLDTPPHARLRRYGEAASLIWARAFRASDRVFSLDPAADRVRDALFGSIVFFENINDATAYDTIFEKQKSSHNLTLLTLDGERIKADGSRGGPCGSFARATNRAIFRKKIPLDHPKSTYAKLGEWLDGLDEPIKIKALDYSFPLVEAPARVAAACRDLRQIDDNVDLAKQRARTLKTKITHLAADIDRIRSGKTNDDKDASAKRRRTEEEDDYSRPERGLRRRKHH</sequence>
<organism evidence="3 4">
    <name type="scientific">Chrysophaeum taylorii</name>
    <dbReference type="NCBI Taxonomy" id="2483200"/>
    <lineage>
        <taxon>Eukaryota</taxon>
        <taxon>Sar</taxon>
        <taxon>Stramenopiles</taxon>
        <taxon>Ochrophyta</taxon>
        <taxon>Pelagophyceae</taxon>
        <taxon>Pelagomonadales</taxon>
        <taxon>Pelagomonadaceae</taxon>
        <taxon>Chrysophaeum</taxon>
    </lineage>
</organism>
<dbReference type="GO" id="GO:0051276">
    <property type="term" value="P:chromosome organization"/>
    <property type="evidence" value="ECO:0007669"/>
    <property type="project" value="InterPro"/>
</dbReference>
<feature type="region of interest" description="Disordered" evidence="2">
    <location>
        <begin position="751"/>
        <end position="801"/>
    </location>
</feature>
<reference evidence="3" key="1">
    <citation type="submission" date="2023-01" db="EMBL/GenBank/DDBJ databases">
        <title>Metagenome sequencing of chrysophaentin producing Chrysophaeum taylorii.</title>
        <authorList>
            <person name="Davison J."/>
            <person name="Bewley C."/>
        </authorList>
    </citation>
    <scope>NUCLEOTIDE SEQUENCE</scope>
    <source>
        <strain evidence="3">NIES-1699</strain>
    </source>
</reference>